<reference evidence="8 9" key="2">
    <citation type="journal article" date="2013" name="Int. J. Syst. Evol. Microbiol.">
        <title>Methylophaga nitratireducenticrescens sp. nov. and Methylophaga frappieri sp. nov., isolated from the biofilm of the methanol-fed denitrification system treating the seawater at the Montreal Biodome.</title>
        <authorList>
            <person name="Villeneuve C."/>
            <person name="Martineau C."/>
            <person name="Mauffrey F."/>
            <person name="Villemur R."/>
        </authorList>
    </citation>
    <scope>NUCLEOTIDE SEQUENCE [LARGE SCALE GENOMIC DNA]</scope>
    <source>
        <strain evidence="8 9">JAM1</strain>
    </source>
</reference>
<dbReference type="NCBIfam" id="TIGR03500">
    <property type="entry name" value="FliO_TIGR"/>
    <property type="match status" value="1"/>
</dbReference>
<evidence type="ECO:0000256" key="6">
    <source>
        <dbReference type="ARBA" id="ARBA00037937"/>
    </source>
</evidence>
<dbReference type="Pfam" id="PF04347">
    <property type="entry name" value="FliO"/>
    <property type="match status" value="1"/>
</dbReference>
<dbReference type="GO" id="GO:0009425">
    <property type="term" value="C:bacterial-type flagellum basal body"/>
    <property type="evidence" value="ECO:0007669"/>
    <property type="project" value="UniProtKB-SubCell"/>
</dbReference>
<dbReference type="InterPro" id="IPR022781">
    <property type="entry name" value="Flagellar_biosynth_FliO"/>
</dbReference>
<dbReference type="HOGENOM" id="CLU_113213_2_2_6"/>
<dbReference type="STRING" id="754476.Q7A_2937"/>
<keyword evidence="1 7" id="KW-1003">Cell membrane</keyword>
<keyword evidence="9" id="KW-1185">Reference proteome</keyword>
<evidence type="ECO:0000313" key="8">
    <source>
        <dbReference type="EMBL" id="AFI85714.1"/>
    </source>
</evidence>
<keyword evidence="8" id="KW-0282">Flagellum</keyword>
<dbReference type="eggNOG" id="COG3190">
    <property type="taxonomic scope" value="Bacteria"/>
</dbReference>
<dbReference type="GO" id="GO:0005886">
    <property type="term" value="C:plasma membrane"/>
    <property type="evidence" value="ECO:0007669"/>
    <property type="project" value="UniProtKB-SubCell"/>
</dbReference>
<dbReference type="GO" id="GO:0044781">
    <property type="term" value="P:bacterial-type flagellum organization"/>
    <property type="evidence" value="ECO:0007669"/>
    <property type="project" value="UniProtKB-UniRule"/>
</dbReference>
<keyword evidence="8" id="KW-0966">Cell projection</keyword>
<keyword evidence="2 7" id="KW-0812">Transmembrane</keyword>
<evidence type="ECO:0000313" key="9">
    <source>
        <dbReference type="Proteomes" id="UP000009144"/>
    </source>
</evidence>
<evidence type="ECO:0000256" key="3">
    <source>
        <dbReference type="ARBA" id="ARBA00022989"/>
    </source>
</evidence>
<reference evidence="8 9" key="1">
    <citation type="journal article" date="2012" name="J. Bacteriol.">
        <title>Complete genome sequences of Methylophaga sp. strain JAM1 and Methylophaga sp. strain JAM7.</title>
        <authorList>
            <person name="Villeneuve C."/>
            <person name="Martineau C."/>
            <person name="Mauffrey F."/>
            <person name="Villemur R."/>
        </authorList>
    </citation>
    <scope>NUCLEOTIDE SEQUENCE [LARGE SCALE GENOMIC DNA]</scope>
    <source>
        <strain evidence="8 9">JAM1</strain>
    </source>
</reference>
<accession>I1XMU5</accession>
<sequence>MKYWQVISVNSVALFPLLVNAETMSSTPVNASTLLQTIFGLVVVLAIIVFLGWMLKRSQFFHAAHNGQLKVLGSLSLGTREKAVLIQVGEQQLLIGVTAQHISTLHTLSEPLPIREISQPAEGESFADRLKQMMQQRGNK</sequence>
<dbReference type="EMBL" id="CP003390">
    <property type="protein sequence ID" value="AFI85714.1"/>
    <property type="molecule type" value="Genomic_DNA"/>
</dbReference>
<keyword evidence="4 7" id="KW-0472">Membrane</keyword>
<organism evidence="8 9">
    <name type="scientific">Methylophaga nitratireducenticrescens</name>
    <dbReference type="NCBI Taxonomy" id="754476"/>
    <lineage>
        <taxon>Bacteria</taxon>
        <taxon>Pseudomonadati</taxon>
        <taxon>Pseudomonadota</taxon>
        <taxon>Gammaproteobacteria</taxon>
        <taxon>Thiotrichales</taxon>
        <taxon>Piscirickettsiaceae</taxon>
        <taxon>Methylophaga</taxon>
    </lineage>
</organism>
<evidence type="ECO:0000256" key="2">
    <source>
        <dbReference type="ARBA" id="ARBA00022692"/>
    </source>
</evidence>
<dbReference type="PATRIC" id="fig|754476.3.peg.2883"/>
<keyword evidence="8" id="KW-0969">Cilium</keyword>
<dbReference type="AlphaFoldDB" id="I1XMU5"/>
<evidence type="ECO:0000256" key="5">
    <source>
        <dbReference type="ARBA" id="ARBA00023143"/>
    </source>
</evidence>
<keyword evidence="5 7" id="KW-0975">Bacterial flagellum</keyword>
<comment type="subcellular location">
    <subcellularLocation>
        <location evidence="7">Cell membrane</location>
    </subcellularLocation>
    <subcellularLocation>
        <location evidence="7">Bacterial flagellum basal body</location>
    </subcellularLocation>
</comment>
<gene>
    <name evidence="8" type="ordered locus">Q7A_2937</name>
</gene>
<feature type="transmembrane region" description="Helical" evidence="7">
    <location>
        <begin position="37"/>
        <end position="55"/>
    </location>
</feature>
<dbReference type="OrthoDB" id="5741235at2"/>
<comment type="similarity">
    <text evidence="6 7">Belongs to the FliO/MopB family.</text>
</comment>
<dbReference type="RefSeq" id="WP_014708075.1">
    <property type="nucleotide sequence ID" value="NC_017857.3"/>
</dbReference>
<keyword evidence="3 7" id="KW-1133">Transmembrane helix</keyword>
<evidence type="ECO:0000256" key="7">
    <source>
        <dbReference type="RuleBase" id="RU362064"/>
    </source>
</evidence>
<dbReference type="PANTHER" id="PTHR38766:SF1">
    <property type="entry name" value="FLAGELLAR PROTEIN FLIO"/>
    <property type="match status" value="1"/>
</dbReference>
<protein>
    <recommendedName>
        <fullName evidence="7">Flagellar protein</fullName>
    </recommendedName>
</protein>
<evidence type="ECO:0000256" key="1">
    <source>
        <dbReference type="ARBA" id="ARBA00022475"/>
    </source>
</evidence>
<dbReference type="KEGG" id="mej:Q7A_2937"/>
<dbReference type="Proteomes" id="UP000009144">
    <property type="component" value="Chromosome"/>
</dbReference>
<evidence type="ECO:0000256" key="4">
    <source>
        <dbReference type="ARBA" id="ARBA00023136"/>
    </source>
</evidence>
<dbReference type="PANTHER" id="PTHR38766">
    <property type="entry name" value="FLAGELLAR PROTEIN FLIO"/>
    <property type="match status" value="1"/>
</dbReference>
<dbReference type="InterPro" id="IPR052205">
    <property type="entry name" value="FliO/MopB"/>
</dbReference>
<proteinExistence type="inferred from homology"/>
<name>I1XMU5_METNJ</name>